<proteinExistence type="predicted"/>
<keyword evidence="2" id="KW-1185">Reference proteome</keyword>
<dbReference type="EMBL" id="CP139960">
    <property type="protein sequence ID" value="WQD37909.1"/>
    <property type="molecule type" value="Genomic_DNA"/>
</dbReference>
<sequence length="394" mass="43008">MNRLLTLFIFSLSFVISCKKDKAQPNPNVVTGNYSGIIVGSTGAYQIKITESGATGTLIFEGVKYALESHNVLTKQSQIFLVDKSGNMVITIEADATGALMNPSFRIPGHENMEATIVKETTTPAENYNGWRLNETASDFTNSIYNLSVNGNSFELISKTIASVNAEEIGNVKRIKGTVSRSGSQITLTYTENGSARTLTGIDALNKITIAETNGAKIELNKIDFAAALPPRPESYFTFKGNKYLLTQGGFESIKPFEWDETGRYHGVYFATDGLKLQGDDYRGVGKSIYITLTTTANQIFNLPGNYPSGGWNDDATLSPDYSLIGVDISDHYSATVVGPHTGGVIDDRVTEELRIKRHGIYYEVTMKGYADLESTGPGLGLFELHYYGPLSQK</sequence>
<name>A0ABZ0W5D5_9BACT</name>
<protein>
    <submittedName>
        <fullName evidence="1">Uncharacterized protein</fullName>
    </submittedName>
</protein>
<dbReference type="PROSITE" id="PS51257">
    <property type="entry name" value="PROKAR_LIPOPROTEIN"/>
    <property type="match status" value="1"/>
</dbReference>
<organism evidence="1 2">
    <name type="scientific">Niabella yanshanensis</name>
    <dbReference type="NCBI Taxonomy" id="577386"/>
    <lineage>
        <taxon>Bacteria</taxon>
        <taxon>Pseudomonadati</taxon>
        <taxon>Bacteroidota</taxon>
        <taxon>Chitinophagia</taxon>
        <taxon>Chitinophagales</taxon>
        <taxon>Chitinophagaceae</taxon>
        <taxon>Niabella</taxon>
    </lineage>
</organism>
<dbReference type="Proteomes" id="UP001325680">
    <property type="component" value="Chromosome"/>
</dbReference>
<dbReference type="RefSeq" id="WP_114790660.1">
    <property type="nucleotide sequence ID" value="NZ_CP139960.1"/>
</dbReference>
<reference evidence="1 2" key="1">
    <citation type="submission" date="2023-12" db="EMBL/GenBank/DDBJ databases">
        <title>Genome sequencing and assembly of bacterial species from a model synthetic community.</title>
        <authorList>
            <person name="Hogle S.L."/>
        </authorList>
    </citation>
    <scope>NUCLEOTIDE SEQUENCE [LARGE SCALE GENOMIC DNA]</scope>
    <source>
        <strain evidence="1 2">HAMBI_3031</strain>
    </source>
</reference>
<evidence type="ECO:0000313" key="2">
    <source>
        <dbReference type="Proteomes" id="UP001325680"/>
    </source>
</evidence>
<gene>
    <name evidence="1" type="ORF">U0035_19775</name>
</gene>
<evidence type="ECO:0000313" key="1">
    <source>
        <dbReference type="EMBL" id="WQD37909.1"/>
    </source>
</evidence>
<accession>A0ABZ0W5D5</accession>